<feature type="region of interest" description="Disordered" evidence="1">
    <location>
        <begin position="70"/>
        <end position="212"/>
    </location>
</feature>
<evidence type="ECO:0000256" key="1">
    <source>
        <dbReference type="SAM" id="MobiDB-lite"/>
    </source>
</evidence>
<proteinExistence type="predicted"/>
<feature type="signal peptide" evidence="2">
    <location>
        <begin position="1"/>
        <end position="27"/>
    </location>
</feature>
<dbReference type="EMBL" id="BSDX01000001">
    <property type="protein sequence ID" value="GLI52473.1"/>
    <property type="molecule type" value="Genomic_DNA"/>
</dbReference>
<organism evidence="3 4">
    <name type="scientific">Thermodesulfovibrio yellowstonii</name>
    <dbReference type="NCBI Taxonomy" id="28262"/>
    <lineage>
        <taxon>Bacteria</taxon>
        <taxon>Pseudomonadati</taxon>
        <taxon>Nitrospirota</taxon>
        <taxon>Thermodesulfovibrionia</taxon>
        <taxon>Thermodesulfovibrionales</taxon>
        <taxon>Thermodesulfovibrionaceae</taxon>
        <taxon>Thermodesulfovibrio</taxon>
    </lineage>
</organism>
<protein>
    <submittedName>
        <fullName evidence="3">Uncharacterized protein</fullName>
    </submittedName>
</protein>
<evidence type="ECO:0000256" key="2">
    <source>
        <dbReference type="SAM" id="SignalP"/>
    </source>
</evidence>
<feature type="compositionally biased region" description="Basic and acidic residues" evidence="1">
    <location>
        <begin position="145"/>
        <end position="154"/>
    </location>
</feature>
<feature type="compositionally biased region" description="Polar residues" evidence="1">
    <location>
        <begin position="71"/>
        <end position="106"/>
    </location>
</feature>
<sequence length="257" mass="29028">MTKQLSVLTLTLTVFIFLSVSVFNAHAQGNQQQSQTFQMKDFSKSPSQKPSTSVNDMIKCIYDKCPENLKKNTTSSQNPNLPQQKTNPQAQTTPENKSVTIQNAPTKTDVIKTKTDPKKMNSIFVSKPRSEEEKANSQNQPKMVSPEEMRDILTGKKPVPQSSNQQQPQQQKQTEKIAPNLVIQDMGGNPAQQNQNRQMTQTQSQNQNQNRTIQQNCVKDPKKPLLHVIWVEKNNEHGGDSSQTLCLWLRMTPLLSL</sequence>
<dbReference type="AlphaFoldDB" id="A0A9W6LJT4"/>
<feature type="region of interest" description="Disordered" evidence="1">
    <location>
        <begin position="34"/>
        <end position="53"/>
    </location>
</feature>
<evidence type="ECO:0000313" key="4">
    <source>
        <dbReference type="Proteomes" id="UP001144297"/>
    </source>
</evidence>
<feature type="chain" id="PRO_5040869664" evidence="2">
    <location>
        <begin position="28"/>
        <end position="257"/>
    </location>
</feature>
<keyword evidence="2" id="KW-0732">Signal</keyword>
<name>A0A9W6LJT4_9BACT</name>
<keyword evidence="4" id="KW-1185">Reference proteome</keyword>
<dbReference type="Proteomes" id="UP001144297">
    <property type="component" value="Unassembled WGS sequence"/>
</dbReference>
<accession>A0A9W6LJT4</accession>
<feature type="compositionally biased region" description="Basic and acidic residues" evidence="1">
    <location>
        <begin position="109"/>
        <end position="119"/>
    </location>
</feature>
<reference evidence="3" key="1">
    <citation type="submission" date="2022-12" db="EMBL/GenBank/DDBJ databases">
        <title>Reference genome sequencing for broad-spectrum identification of bacterial and archaeal isolates by mass spectrometry.</title>
        <authorList>
            <person name="Sekiguchi Y."/>
            <person name="Tourlousse D.M."/>
        </authorList>
    </citation>
    <scope>NUCLEOTIDE SEQUENCE</scope>
    <source>
        <strain evidence="3">TSL-P1</strain>
    </source>
</reference>
<comment type="caution">
    <text evidence="3">The sequence shown here is derived from an EMBL/GenBank/DDBJ whole genome shotgun (WGS) entry which is preliminary data.</text>
</comment>
<gene>
    <name evidence="3" type="ORF">TISLANDTSLP1_01660</name>
</gene>
<feature type="compositionally biased region" description="Low complexity" evidence="1">
    <location>
        <begin position="192"/>
        <end position="212"/>
    </location>
</feature>
<feature type="compositionally biased region" description="Low complexity" evidence="1">
    <location>
        <begin position="156"/>
        <end position="172"/>
    </location>
</feature>
<evidence type="ECO:0000313" key="3">
    <source>
        <dbReference type="EMBL" id="GLI52473.1"/>
    </source>
</evidence>